<dbReference type="Pfam" id="PF17778">
    <property type="entry name" value="WHD_BLACT"/>
    <property type="match status" value="1"/>
</dbReference>
<organism evidence="2 3">
    <name type="scientific">Sediminivirga luteola</name>
    <dbReference type="NCBI Taxonomy" id="1774748"/>
    <lineage>
        <taxon>Bacteria</taxon>
        <taxon>Bacillati</taxon>
        <taxon>Actinomycetota</taxon>
        <taxon>Actinomycetes</taxon>
        <taxon>Micrococcales</taxon>
        <taxon>Brevibacteriaceae</taxon>
        <taxon>Sediminivirga</taxon>
    </lineage>
</organism>
<dbReference type="CDD" id="cd16278">
    <property type="entry name" value="metallo-hydrolase-like_MBL-fold"/>
    <property type="match status" value="1"/>
</dbReference>
<dbReference type="InterPro" id="IPR036866">
    <property type="entry name" value="RibonucZ/Hydroxyglut_hydro"/>
</dbReference>
<proteinExistence type="predicted"/>
<dbReference type="InterPro" id="IPR001279">
    <property type="entry name" value="Metallo-B-lactamas"/>
</dbReference>
<dbReference type="SUPFAM" id="SSF56281">
    <property type="entry name" value="Metallo-hydrolase/oxidoreductase"/>
    <property type="match status" value="1"/>
</dbReference>
<dbReference type="Pfam" id="PF00753">
    <property type="entry name" value="Lactamase_B"/>
    <property type="match status" value="1"/>
</dbReference>
<accession>A0A8J2XLN1</accession>
<protein>
    <submittedName>
        <fullName evidence="2">MBL fold metallo-hydrolase</fullName>
    </submittedName>
</protein>
<feature type="domain" description="Metallo-beta-lactamase" evidence="1">
    <location>
        <begin position="20"/>
        <end position="185"/>
    </location>
</feature>
<dbReference type="EMBL" id="BMFY01000014">
    <property type="protein sequence ID" value="GGA24076.1"/>
    <property type="molecule type" value="Genomic_DNA"/>
</dbReference>
<reference evidence="2" key="1">
    <citation type="journal article" date="2014" name="Int. J. Syst. Evol. Microbiol.">
        <title>Complete genome sequence of Corynebacterium casei LMG S-19264T (=DSM 44701T), isolated from a smear-ripened cheese.</title>
        <authorList>
            <consortium name="US DOE Joint Genome Institute (JGI-PGF)"/>
            <person name="Walter F."/>
            <person name="Albersmeier A."/>
            <person name="Kalinowski J."/>
            <person name="Ruckert C."/>
        </authorList>
    </citation>
    <scope>NUCLEOTIDE SEQUENCE</scope>
    <source>
        <strain evidence="2">CGMCC 1.12785</strain>
    </source>
</reference>
<reference evidence="2" key="2">
    <citation type="submission" date="2020-09" db="EMBL/GenBank/DDBJ databases">
        <authorList>
            <person name="Sun Q."/>
            <person name="Zhou Y."/>
        </authorList>
    </citation>
    <scope>NUCLEOTIDE SEQUENCE</scope>
    <source>
        <strain evidence="2">CGMCC 1.12785</strain>
    </source>
</reference>
<dbReference type="Gene3D" id="3.60.15.10">
    <property type="entry name" value="Ribonuclease Z/Hydroxyacylglutathione hydrolase-like"/>
    <property type="match status" value="1"/>
</dbReference>
<comment type="caution">
    <text evidence="2">The sequence shown here is derived from an EMBL/GenBank/DDBJ whole genome shotgun (WGS) entry which is preliminary data.</text>
</comment>
<name>A0A8J2XLN1_9MICO</name>
<dbReference type="AlphaFoldDB" id="A0A8J2XLN1"/>
<sequence length="255" mass="27449">MSRPLRLVRAANPGPMTLEGTNTYVLLADDASTALLIDPGPALEDHRQAFLQATGGARIEGIVLTHHHADHSELLQTADDWAPGVPVYAADESFQRYAPAPGQGQELVFGPGPGDQVVFELTPGHTRDSLCLLWRDVLFAGDTILGRGTTVVTYPEGTLAGYLASLDRLIGLADSGRFTAIAPGHGPWIDAPLEVLHHYRSHRLERLDQVRAALDAGAENAEDIVRQVYAGLGEDLVPAAVQSVRAQLEYLRQQG</sequence>
<dbReference type="InterPro" id="IPR041516">
    <property type="entry name" value="LACTB2_WH"/>
</dbReference>
<gene>
    <name evidence="2" type="ORF">GCM10011333_28930</name>
</gene>
<dbReference type="PANTHER" id="PTHR23131">
    <property type="entry name" value="ENDORIBONUCLEASE LACTB2"/>
    <property type="match status" value="1"/>
</dbReference>
<dbReference type="InterPro" id="IPR036388">
    <property type="entry name" value="WH-like_DNA-bd_sf"/>
</dbReference>
<evidence type="ECO:0000259" key="1">
    <source>
        <dbReference type="SMART" id="SM00849"/>
    </source>
</evidence>
<evidence type="ECO:0000313" key="3">
    <source>
        <dbReference type="Proteomes" id="UP000616114"/>
    </source>
</evidence>
<evidence type="ECO:0000313" key="2">
    <source>
        <dbReference type="EMBL" id="GGA24076.1"/>
    </source>
</evidence>
<keyword evidence="3" id="KW-1185">Reference proteome</keyword>
<dbReference type="RefSeq" id="WP_188551599.1">
    <property type="nucleotide sequence ID" value="NZ_BMFY01000014.1"/>
</dbReference>
<dbReference type="Gene3D" id="1.10.10.10">
    <property type="entry name" value="Winged helix-like DNA-binding domain superfamily/Winged helix DNA-binding domain"/>
    <property type="match status" value="1"/>
</dbReference>
<dbReference type="InterPro" id="IPR050662">
    <property type="entry name" value="Sec-metab_biosynth-thioest"/>
</dbReference>
<dbReference type="SMART" id="SM00849">
    <property type="entry name" value="Lactamase_B"/>
    <property type="match status" value="1"/>
</dbReference>
<dbReference type="PANTHER" id="PTHR23131:SF0">
    <property type="entry name" value="ENDORIBONUCLEASE LACTB2"/>
    <property type="match status" value="1"/>
</dbReference>
<dbReference type="Proteomes" id="UP000616114">
    <property type="component" value="Unassembled WGS sequence"/>
</dbReference>